<dbReference type="PROSITE" id="PS51257">
    <property type="entry name" value="PROKAR_LIPOPROTEIN"/>
    <property type="match status" value="1"/>
</dbReference>
<organism evidence="2 3">
    <name type="scientific">Campylobacter curvus (strain 525.92)</name>
    <dbReference type="NCBI Taxonomy" id="360105"/>
    <lineage>
        <taxon>Bacteria</taxon>
        <taxon>Pseudomonadati</taxon>
        <taxon>Campylobacterota</taxon>
        <taxon>Epsilonproteobacteria</taxon>
        <taxon>Campylobacterales</taxon>
        <taxon>Campylobacteraceae</taxon>
        <taxon>Campylobacter</taxon>
    </lineage>
</organism>
<dbReference type="Gene3D" id="2.40.128.640">
    <property type="match status" value="1"/>
</dbReference>
<dbReference type="InterPro" id="IPR007298">
    <property type="entry name" value="Cu-R_lipoprotein_NlpE"/>
</dbReference>
<dbReference type="KEGG" id="ccv:CCV52592_1624"/>
<dbReference type="HOGENOM" id="CLU_1999702_0_0_7"/>
<feature type="chain" id="PRO_5002709755" evidence="1">
    <location>
        <begin position="24"/>
        <end position="144"/>
    </location>
</feature>
<proteinExistence type="predicted"/>
<feature type="signal peptide" evidence="1">
    <location>
        <begin position="1"/>
        <end position="23"/>
    </location>
</feature>
<dbReference type="STRING" id="360105.CCV52592_1624"/>
<name>A7GXL6_CAMC5</name>
<dbReference type="AlphaFoldDB" id="A7GXL6"/>
<dbReference type="EMBL" id="CP000767">
    <property type="protein sequence ID" value="EAU00677.2"/>
    <property type="molecule type" value="Genomic_DNA"/>
</dbReference>
<dbReference type="Proteomes" id="UP000006380">
    <property type="component" value="Chromosome"/>
</dbReference>
<sequence length="144" mass="15670">MKNFILALSASLFLLGCASSSQDANVPKGKCTIDNVKGCEVSKMPVAGIYKTTLPCASCSGIDATLTLNADGTFTNKMIYQSKDKFTDTSKGRYIVIGDTVTTTDEYKEKTSYKFDGKNLYMLNADGTMATGEFKDNYTFKPIN</sequence>
<accession>A7GXL6</accession>
<keyword evidence="3" id="KW-1185">Reference proteome</keyword>
<reference evidence="2" key="1">
    <citation type="submission" date="2016-07" db="EMBL/GenBank/DDBJ databases">
        <title>Comparative genomics of the Campylobacter concisus group.</title>
        <authorList>
            <person name="Miller W.G."/>
            <person name="Yee E."/>
            <person name="Chapman M.H."/>
            <person name="Huynh S."/>
            <person name="Bono J.L."/>
            <person name="On S.L.W."/>
            <person name="StLeger J."/>
            <person name="Foster G."/>
            <person name="Parker C.T."/>
        </authorList>
    </citation>
    <scope>NUCLEOTIDE SEQUENCE</scope>
    <source>
        <strain evidence="2">525.92</strain>
    </source>
</reference>
<evidence type="ECO:0000256" key="1">
    <source>
        <dbReference type="SAM" id="SignalP"/>
    </source>
</evidence>
<dbReference type="Pfam" id="PF04170">
    <property type="entry name" value="NlpE"/>
    <property type="match status" value="1"/>
</dbReference>
<keyword evidence="1" id="KW-0732">Signal</keyword>
<dbReference type="RefSeq" id="WP_011992091.1">
    <property type="nucleotide sequence ID" value="NC_009715.2"/>
</dbReference>
<dbReference type="OrthoDB" id="5348860at2"/>
<evidence type="ECO:0000313" key="3">
    <source>
        <dbReference type="Proteomes" id="UP000006380"/>
    </source>
</evidence>
<gene>
    <name evidence="2" type="ORF">CCV52592_1624</name>
</gene>
<evidence type="ECO:0000313" key="2">
    <source>
        <dbReference type="EMBL" id="EAU00677.2"/>
    </source>
</evidence>
<protein>
    <submittedName>
        <fullName evidence="2">Copper homeostasis protein, NlpE family</fullName>
    </submittedName>
</protein>